<evidence type="ECO:0000259" key="1">
    <source>
        <dbReference type="Pfam" id="PF01593"/>
    </source>
</evidence>
<dbReference type="HOGENOM" id="CLU_036034_0_0_3"/>
<gene>
    <name evidence="2" type="ORF">GKIL_0083</name>
</gene>
<dbReference type="Gene3D" id="3.50.50.60">
    <property type="entry name" value="FAD/NAD(P)-binding domain"/>
    <property type="match status" value="1"/>
</dbReference>
<feature type="domain" description="Amine oxidase" evidence="1">
    <location>
        <begin position="101"/>
        <end position="337"/>
    </location>
</feature>
<dbReference type="InterPro" id="IPR002937">
    <property type="entry name" value="Amino_oxidase"/>
</dbReference>
<proteinExistence type="predicted"/>
<dbReference type="Gene3D" id="3.90.660.10">
    <property type="match status" value="1"/>
</dbReference>
<dbReference type="eggNOG" id="COG3380">
    <property type="taxonomic scope" value="Bacteria"/>
</dbReference>
<dbReference type="RefSeq" id="WP_023171318.1">
    <property type="nucleotide sequence ID" value="NC_022600.1"/>
</dbReference>
<evidence type="ECO:0000313" key="2">
    <source>
        <dbReference type="EMBL" id="AGY56330.1"/>
    </source>
</evidence>
<dbReference type="PANTHER" id="PTHR16128">
    <property type="entry name" value="FAD/NAD(P)-BINDING OXIDOREDUCTASE FAMILY PROTEIN"/>
    <property type="match status" value="1"/>
</dbReference>
<organism evidence="2 3">
    <name type="scientific">Gloeobacter kilaueensis (strain ATCC BAA-2537 / CCAP 1431/1 / ULC 316 / JS1)</name>
    <dbReference type="NCBI Taxonomy" id="1183438"/>
    <lineage>
        <taxon>Bacteria</taxon>
        <taxon>Bacillati</taxon>
        <taxon>Cyanobacteriota</taxon>
        <taxon>Cyanophyceae</taxon>
        <taxon>Gloeobacterales</taxon>
        <taxon>Gloeobacteraceae</taxon>
        <taxon>Gloeobacter</taxon>
    </lineage>
</organism>
<reference evidence="2 3" key="1">
    <citation type="journal article" date="2013" name="PLoS ONE">
        <title>Cultivation and Complete Genome Sequencing of Gloeobacter kilaueensis sp. nov., from a Lava Cave in Kilauea Caldera, Hawai'i.</title>
        <authorList>
            <person name="Saw J.H."/>
            <person name="Schatz M."/>
            <person name="Brown M.V."/>
            <person name="Kunkel D.D."/>
            <person name="Foster J.S."/>
            <person name="Shick H."/>
            <person name="Christensen S."/>
            <person name="Hou S."/>
            <person name="Wan X."/>
            <person name="Donachie S.P."/>
        </authorList>
    </citation>
    <scope>NUCLEOTIDE SEQUENCE [LARGE SCALE GENOMIC DNA]</scope>
    <source>
        <strain evidence="3">JS</strain>
    </source>
</reference>
<protein>
    <submittedName>
        <fullName evidence="2">Protoporphyrinogen oxidase</fullName>
    </submittedName>
</protein>
<name>U5QFA1_GLOK1</name>
<dbReference type="InterPro" id="IPR036188">
    <property type="entry name" value="FAD/NAD-bd_sf"/>
</dbReference>
<dbReference type="OrthoDB" id="5792777at2"/>
<dbReference type="EMBL" id="CP003587">
    <property type="protein sequence ID" value="AGY56330.1"/>
    <property type="molecule type" value="Genomic_DNA"/>
</dbReference>
<dbReference type="STRING" id="1183438.GKIL_0083"/>
<dbReference type="PANTHER" id="PTHR16128:SF5">
    <property type="entry name" value="FAD_NAD(P)-BINDING OXIDOREDUCTASE FAMILY PROTEIN"/>
    <property type="match status" value="1"/>
</dbReference>
<dbReference type="Pfam" id="PF01593">
    <property type="entry name" value="Amino_oxidase"/>
    <property type="match status" value="1"/>
</dbReference>
<dbReference type="SUPFAM" id="SSF51905">
    <property type="entry name" value="FAD/NAD(P)-binding domain"/>
    <property type="match status" value="1"/>
</dbReference>
<evidence type="ECO:0000313" key="3">
    <source>
        <dbReference type="Proteomes" id="UP000017396"/>
    </source>
</evidence>
<sequence>MEDVIVVGAGITGLAAARILRRAGLKVKLLEKSRGVGGRLATRRVETPYGTVSVDHGAQYFTCRSDTFRAFLAPLIAQKEVAVWIESVPTLKADGSLEAASAEHRSPRYVCPAGMSTLAKHLAQDLQVLLEHRVQSIAPTDSGHWQVHTENGACEEARAVLLTAPPAQSLVIADDFADDPAFAPASTVDFQPCLALIAGYGPVPPDKLPVALRWEDDPILAWSAVDSSKRLHPVSLTLVLHAQPEFSHQFLEADSELTTGEILHHCAKRLAPYTPLDLAQPEWVQLHRWRYAMPDNPLKENFLAIHTPAPLLMAGCWCAGARVEGAFVSGEAAGRALLQCLDR</sequence>
<accession>U5QFA1</accession>
<dbReference type="GO" id="GO:0016491">
    <property type="term" value="F:oxidoreductase activity"/>
    <property type="evidence" value="ECO:0007669"/>
    <property type="project" value="InterPro"/>
</dbReference>
<dbReference type="KEGG" id="glj:GKIL_0083"/>
<dbReference type="Proteomes" id="UP000017396">
    <property type="component" value="Chromosome"/>
</dbReference>
<dbReference type="Pfam" id="PF13450">
    <property type="entry name" value="NAD_binding_8"/>
    <property type="match status" value="1"/>
</dbReference>
<dbReference type="AlphaFoldDB" id="U5QFA1"/>
<keyword evidence="3" id="KW-1185">Reference proteome</keyword>